<dbReference type="GO" id="GO:0000981">
    <property type="term" value="F:DNA-binding transcription factor activity, RNA polymerase II-specific"/>
    <property type="evidence" value="ECO:0007669"/>
    <property type="project" value="TreeGrafter"/>
</dbReference>
<dbReference type="InterPro" id="IPR002100">
    <property type="entry name" value="TF_MADSbox"/>
</dbReference>
<feature type="coiled-coil region" evidence="1">
    <location>
        <begin position="113"/>
        <end position="140"/>
    </location>
</feature>
<sequence length="281" mass="31240">MGRGKIEMKPITDKKARYVCFSKRRSVIFNKANELSMSCAVDVAVCVFSPAGKPYFFGNPSPGAVARRLLAHLGASNDDVATANVIPTSGGGGGRGSGNRDVNEVPREIQIKEEELRQEIEGEERKARQLKEVIDKERKEHKCMEWMSISVKRLGLDELEEFNCNLDLVGALVANRRRAERAAQVAPVAEMNMSAMAQPAKMKMEIAQPTEMDMEMAQPVEMNMEMLQPTEIKMEMVQPTEIKMETNRDEHGNNGATTYEHVNGAIKDEHDSGINQLTTAN</sequence>
<dbReference type="GO" id="GO:0000978">
    <property type="term" value="F:RNA polymerase II cis-regulatory region sequence-specific DNA binding"/>
    <property type="evidence" value="ECO:0007669"/>
    <property type="project" value="TreeGrafter"/>
</dbReference>
<feature type="domain" description="MADS-box" evidence="2">
    <location>
        <begin position="1"/>
        <end position="61"/>
    </location>
</feature>
<dbReference type="OrthoDB" id="693648at2759"/>
<evidence type="ECO:0000313" key="3">
    <source>
        <dbReference type="EMBL" id="KAG8070177.1"/>
    </source>
</evidence>
<proteinExistence type="predicted"/>
<dbReference type="SMART" id="SM00432">
    <property type="entry name" value="MADS"/>
    <property type="match status" value="1"/>
</dbReference>
<evidence type="ECO:0000256" key="1">
    <source>
        <dbReference type="SAM" id="Coils"/>
    </source>
</evidence>
<keyword evidence="1" id="KW-0175">Coiled coil</keyword>
<dbReference type="PANTHER" id="PTHR11945:SF629">
    <property type="entry name" value="OS02G0164450 PROTEIN"/>
    <property type="match status" value="1"/>
</dbReference>
<keyword evidence="4" id="KW-1185">Reference proteome</keyword>
<dbReference type="PROSITE" id="PS50066">
    <property type="entry name" value="MADS_BOX_2"/>
    <property type="match status" value="1"/>
</dbReference>
<evidence type="ECO:0000259" key="2">
    <source>
        <dbReference type="PROSITE" id="PS50066"/>
    </source>
</evidence>
<dbReference type="GO" id="GO:0046983">
    <property type="term" value="F:protein dimerization activity"/>
    <property type="evidence" value="ECO:0007669"/>
    <property type="project" value="InterPro"/>
</dbReference>
<reference evidence="3" key="2">
    <citation type="submission" date="2021-02" db="EMBL/GenBank/DDBJ databases">
        <authorList>
            <person name="Kimball J.A."/>
            <person name="Haas M.W."/>
            <person name="Macchietto M."/>
            <person name="Kono T."/>
            <person name="Duquette J."/>
            <person name="Shao M."/>
        </authorList>
    </citation>
    <scope>NUCLEOTIDE SEQUENCE</scope>
    <source>
        <tissue evidence="3">Fresh leaf tissue</tissue>
    </source>
</reference>
<dbReference type="PANTHER" id="PTHR11945">
    <property type="entry name" value="MADS BOX PROTEIN"/>
    <property type="match status" value="1"/>
</dbReference>
<dbReference type="AlphaFoldDB" id="A0A8J5SS00"/>
<dbReference type="EMBL" id="JAAALK010000283">
    <property type="protein sequence ID" value="KAG8070177.1"/>
    <property type="molecule type" value="Genomic_DNA"/>
</dbReference>
<name>A0A8J5SS00_ZIZPA</name>
<organism evidence="3 4">
    <name type="scientific">Zizania palustris</name>
    <name type="common">Northern wild rice</name>
    <dbReference type="NCBI Taxonomy" id="103762"/>
    <lineage>
        <taxon>Eukaryota</taxon>
        <taxon>Viridiplantae</taxon>
        <taxon>Streptophyta</taxon>
        <taxon>Embryophyta</taxon>
        <taxon>Tracheophyta</taxon>
        <taxon>Spermatophyta</taxon>
        <taxon>Magnoliopsida</taxon>
        <taxon>Liliopsida</taxon>
        <taxon>Poales</taxon>
        <taxon>Poaceae</taxon>
        <taxon>BOP clade</taxon>
        <taxon>Oryzoideae</taxon>
        <taxon>Oryzeae</taxon>
        <taxon>Zizaniinae</taxon>
        <taxon>Zizania</taxon>
    </lineage>
</organism>
<evidence type="ECO:0000313" key="4">
    <source>
        <dbReference type="Proteomes" id="UP000729402"/>
    </source>
</evidence>
<gene>
    <name evidence="3" type="ORF">GUJ93_ZPchr0006g42881</name>
</gene>
<dbReference type="Pfam" id="PF00319">
    <property type="entry name" value="SRF-TF"/>
    <property type="match status" value="1"/>
</dbReference>
<reference evidence="3" key="1">
    <citation type="journal article" date="2021" name="bioRxiv">
        <title>Whole Genome Assembly and Annotation of Northern Wild Rice, Zizania palustris L., Supports a Whole Genome Duplication in the Zizania Genus.</title>
        <authorList>
            <person name="Haas M."/>
            <person name="Kono T."/>
            <person name="Macchietto M."/>
            <person name="Millas R."/>
            <person name="McGilp L."/>
            <person name="Shao M."/>
            <person name="Duquette J."/>
            <person name="Hirsch C.N."/>
            <person name="Kimball J."/>
        </authorList>
    </citation>
    <scope>NUCLEOTIDE SEQUENCE</scope>
    <source>
        <tissue evidence="3">Fresh leaf tissue</tissue>
    </source>
</reference>
<comment type="caution">
    <text evidence="3">The sequence shown here is derived from an EMBL/GenBank/DDBJ whole genome shotgun (WGS) entry which is preliminary data.</text>
</comment>
<accession>A0A8J5SS00</accession>
<dbReference type="Proteomes" id="UP000729402">
    <property type="component" value="Unassembled WGS sequence"/>
</dbReference>
<protein>
    <recommendedName>
        <fullName evidence="2">MADS-box domain-containing protein</fullName>
    </recommendedName>
</protein>